<protein>
    <submittedName>
        <fullName evidence="3">Uncharacterized protein</fullName>
    </submittedName>
</protein>
<organism evidence="3">
    <name type="scientific">viral metagenome</name>
    <dbReference type="NCBI Taxonomy" id="1070528"/>
    <lineage>
        <taxon>unclassified sequences</taxon>
        <taxon>metagenomes</taxon>
        <taxon>organismal metagenomes</taxon>
    </lineage>
</organism>
<accession>A0A6C0HXR5</accession>
<feature type="compositionally biased region" description="Acidic residues" evidence="2">
    <location>
        <begin position="61"/>
        <end position="73"/>
    </location>
</feature>
<dbReference type="EMBL" id="MN740040">
    <property type="protein sequence ID" value="QHT85220.1"/>
    <property type="molecule type" value="Genomic_DNA"/>
</dbReference>
<evidence type="ECO:0000313" key="3">
    <source>
        <dbReference type="EMBL" id="QHT85220.1"/>
    </source>
</evidence>
<feature type="coiled-coil region" evidence="1">
    <location>
        <begin position="4"/>
        <end position="31"/>
    </location>
</feature>
<feature type="region of interest" description="Disordered" evidence="2">
    <location>
        <begin position="59"/>
        <end position="88"/>
    </location>
</feature>
<sequence>MSSYESIQKENAELRKIVENHAEEIERCKSVIYQLVGGLFNQKTQKCIGKSHVNVLYGTSNEDEEEEANDSEANDSVWPTTRQGDEHEERIRKMEETVRKLEERIVSFEKKNLL</sequence>
<dbReference type="AlphaFoldDB" id="A0A6C0HXR5"/>
<keyword evidence="1" id="KW-0175">Coiled coil</keyword>
<proteinExistence type="predicted"/>
<evidence type="ECO:0000256" key="1">
    <source>
        <dbReference type="SAM" id="Coils"/>
    </source>
</evidence>
<evidence type="ECO:0000256" key="2">
    <source>
        <dbReference type="SAM" id="MobiDB-lite"/>
    </source>
</evidence>
<name>A0A6C0HXR5_9ZZZZ</name>
<reference evidence="3" key="1">
    <citation type="journal article" date="2020" name="Nature">
        <title>Giant virus diversity and host interactions through global metagenomics.</title>
        <authorList>
            <person name="Schulz F."/>
            <person name="Roux S."/>
            <person name="Paez-Espino D."/>
            <person name="Jungbluth S."/>
            <person name="Walsh D.A."/>
            <person name="Denef V.J."/>
            <person name="McMahon K.D."/>
            <person name="Konstantinidis K.T."/>
            <person name="Eloe-Fadrosh E.A."/>
            <person name="Kyrpides N.C."/>
            <person name="Woyke T."/>
        </authorList>
    </citation>
    <scope>NUCLEOTIDE SEQUENCE</scope>
    <source>
        <strain evidence="3">GVMAG-M-3300023184-178</strain>
    </source>
</reference>